<feature type="chain" id="PRO_5034480192" evidence="1">
    <location>
        <begin position="24"/>
        <end position="185"/>
    </location>
</feature>
<keyword evidence="1" id="KW-0732">Signal</keyword>
<sequence>MVPPKPAFWALQLALLGFALGWARPRSCSVPDVLHHYRAVIFEDLHAAMRQVEPEAQRTGASRRHHFIQKNLTGNSEALRPEVSCGAQEEHSILLSIKSLGRTLRGAVAGDHRGALEKAAWTVAVRTEAVMRRHCWTPRQSRWPRKRPARRRGSQRRLLLRALDTVATCWEKLFALRARATRKSG</sequence>
<dbReference type="AlphaFoldDB" id="A0A8C2UXA4"/>
<protein>
    <submittedName>
        <fullName evidence="2">Chromosome 20 open reading frame 204</fullName>
    </submittedName>
</protein>
<feature type="signal peptide" evidence="1">
    <location>
        <begin position="1"/>
        <end position="23"/>
    </location>
</feature>
<evidence type="ECO:0000313" key="3">
    <source>
        <dbReference type="Proteomes" id="UP000694398"/>
    </source>
</evidence>
<dbReference type="GeneTree" id="ENSGT00640000092841"/>
<dbReference type="Ensembl" id="ENSCLAT00000005102.1">
    <property type="protein sequence ID" value="ENSCLAP00000005010.1"/>
    <property type="gene ID" value="ENSCLAG00000003555.1"/>
</dbReference>
<evidence type="ECO:0000313" key="2">
    <source>
        <dbReference type="Ensembl" id="ENSCLAP00000005010.1"/>
    </source>
</evidence>
<reference evidence="2" key="2">
    <citation type="submission" date="2025-09" db="UniProtKB">
        <authorList>
            <consortium name="Ensembl"/>
        </authorList>
    </citation>
    <scope>IDENTIFICATION</scope>
</reference>
<reference evidence="2" key="1">
    <citation type="submission" date="2025-08" db="UniProtKB">
        <authorList>
            <consortium name="Ensembl"/>
        </authorList>
    </citation>
    <scope>IDENTIFICATION</scope>
</reference>
<evidence type="ECO:0000256" key="1">
    <source>
        <dbReference type="SAM" id="SignalP"/>
    </source>
</evidence>
<organism evidence="2 3">
    <name type="scientific">Chinchilla lanigera</name>
    <name type="common">Long-tailed chinchilla</name>
    <name type="synonym">Chinchilla villidera</name>
    <dbReference type="NCBI Taxonomy" id="34839"/>
    <lineage>
        <taxon>Eukaryota</taxon>
        <taxon>Metazoa</taxon>
        <taxon>Chordata</taxon>
        <taxon>Craniata</taxon>
        <taxon>Vertebrata</taxon>
        <taxon>Euteleostomi</taxon>
        <taxon>Mammalia</taxon>
        <taxon>Eutheria</taxon>
        <taxon>Euarchontoglires</taxon>
        <taxon>Glires</taxon>
        <taxon>Rodentia</taxon>
        <taxon>Hystricomorpha</taxon>
        <taxon>Chinchillidae</taxon>
        <taxon>Chinchilla</taxon>
    </lineage>
</organism>
<name>A0A8C2UXA4_CHILA</name>
<gene>
    <name evidence="2" type="primary">C20orf204</name>
</gene>
<accession>A0A8C2UXA4</accession>
<proteinExistence type="predicted"/>
<dbReference type="OMA" id="VMRRHCW"/>
<keyword evidence="3" id="KW-1185">Reference proteome</keyword>
<dbReference type="Proteomes" id="UP000694398">
    <property type="component" value="Unassembled WGS sequence"/>
</dbReference>